<dbReference type="InterPro" id="IPR054767">
    <property type="entry name" value="Cas10-Cmr2_palm2"/>
</dbReference>
<organism evidence="4 5">
    <name type="scientific">Methylocaldum szegediense</name>
    <dbReference type="NCBI Taxonomy" id="73780"/>
    <lineage>
        <taxon>Bacteria</taxon>
        <taxon>Pseudomonadati</taxon>
        <taxon>Pseudomonadota</taxon>
        <taxon>Gammaproteobacteria</taxon>
        <taxon>Methylococcales</taxon>
        <taxon>Methylococcaceae</taxon>
        <taxon>Methylocaldum</taxon>
    </lineage>
</organism>
<dbReference type="InterPro" id="IPR038242">
    <property type="entry name" value="Cmr2_N"/>
</dbReference>
<accession>A0ABN8XE60</accession>
<name>A0ABN8XE60_9GAMM</name>
<dbReference type="EMBL" id="OX458333">
    <property type="protein sequence ID" value="CAI8970223.1"/>
    <property type="molecule type" value="Genomic_DNA"/>
</dbReference>
<dbReference type="InterPro" id="IPR000160">
    <property type="entry name" value="GGDEF_dom"/>
</dbReference>
<dbReference type="Pfam" id="PF22335">
    <property type="entry name" value="Cas10-Cmr2_palm2"/>
    <property type="match status" value="1"/>
</dbReference>
<dbReference type="InterPro" id="IPR043128">
    <property type="entry name" value="Rev_trsase/Diguanyl_cyclase"/>
</dbReference>
<keyword evidence="2" id="KW-0051">Antiviral defense</keyword>
<dbReference type="PROSITE" id="PS50887">
    <property type="entry name" value="GGDEF"/>
    <property type="match status" value="1"/>
</dbReference>
<evidence type="ECO:0000259" key="3">
    <source>
        <dbReference type="PROSITE" id="PS50887"/>
    </source>
</evidence>
<sequence length="637" mass="72897">MRYFHFTLGPVQSFVAQARRTRDFWAGSFLLSYLAGVAMREVRAQAGNDAIVFPKPETSYLHWINGSLRQGKAPRHGGIPNRFLAKVPDNFKPSLVEKAVKTAWRQLAELVWKEDFGERFGDTETRKIWNRQIDGFWEISWAIVDKDTDTSILDRRKNWRSHYPQPEPGPKCMMMEGMQELSGAEKPGQGREFWDQLRWSKKPRIATDLRENERLCAVAYVKRRFVHYFQNFEADMPSGWKAHGWRLPRHVDSVVYLAARPWLDQVQELAKEKPALEEKLRTFYNAARVLSDESETTNESYDWKSVEELAFFEADLRNPRLFPDRERAERAINALTALQKADDLGPPAPYYALLLMDGDSLGKHMSDRNKRELISEALKRFTERVQEIVETEHQGLLIYAGGDDVLALLTVEAALPCAKELRNAYDAAFKNAFKGKEEDLHFPATISAAIEYAHYRLPFTKILADAHYLLDDVAKDGRGRDAVAARVWKQSGLHLTWAQPWEIALQDGGMLALVDALKTRDIQFAGGFFYRMRDLFELLNSPDEQAENRIGTDDMAKLLAHEYAHSGIHGNTLKPKDAETLIRPLLAQCQPMRRKADDPKSVKFEPDVPERYEADAALLVRFMVAHSSKTSPNTIGT</sequence>
<dbReference type="InterPro" id="IPR013407">
    <property type="entry name" value="CRISPR-assoc_prot_Cmr2"/>
</dbReference>
<dbReference type="InterPro" id="IPR024615">
    <property type="entry name" value="CRISPR-assoc_Cmr2_N"/>
</dbReference>
<dbReference type="Gene3D" id="3.30.70.2220">
    <property type="entry name" value="CRISPR-Cas system, Cmr2 subunit, D1 domain, cysteine cluster"/>
    <property type="match status" value="1"/>
</dbReference>
<dbReference type="Proteomes" id="UP001162030">
    <property type="component" value="Chromosome"/>
</dbReference>
<evidence type="ECO:0000256" key="2">
    <source>
        <dbReference type="ARBA" id="ARBA00023118"/>
    </source>
</evidence>
<feature type="domain" description="GGDEF" evidence="3">
    <location>
        <begin position="349"/>
        <end position="486"/>
    </location>
</feature>
<evidence type="ECO:0000313" key="4">
    <source>
        <dbReference type="EMBL" id="CAI8970223.1"/>
    </source>
</evidence>
<dbReference type="Gene3D" id="3.30.70.270">
    <property type="match status" value="1"/>
</dbReference>
<keyword evidence="5" id="KW-1185">Reference proteome</keyword>
<evidence type="ECO:0000313" key="5">
    <source>
        <dbReference type="Proteomes" id="UP001162030"/>
    </source>
</evidence>
<dbReference type="NCBIfam" id="TIGR02577">
    <property type="entry name" value="cas_TM1794_Cmr2"/>
    <property type="match status" value="1"/>
</dbReference>
<proteinExistence type="predicted"/>
<protein>
    <submittedName>
        <fullName evidence="4">CRISPR-associated protein Cmr2</fullName>
    </submittedName>
</protein>
<keyword evidence="1" id="KW-0547">Nucleotide-binding</keyword>
<dbReference type="RefSeq" id="WP_051331586.1">
    <property type="nucleotide sequence ID" value="NZ_OX458333.1"/>
</dbReference>
<gene>
    <name evidence="4" type="ORF">MSZNOR_4865</name>
</gene>
<dbReference type="Pfam" id="PF12469">
    <property type="entry name" value="Cmr2_N"/>
    <property type="match status" value="1"/>
</dbReference>
<reference evidence="4 5" key="1">
    <citation type="submission" date="2023-03" db="EMBL/GenBank/DDBJ databases">
        <authorList>
            <person name="Pearce D."/>
        </authorList>
    </citation>
    <scope>NUCLEOTIDE SEQUENCE [LARGE SCALE GENOMIC DNA]</scope>
    <source>
        <strain evidence="4">Msz</strain>
    </source>
</reference>
<evidence type="ECO:0000256" key="1">
    <source>
        <dbReference type="ARBA" id="ARBA00022741"/>
    </source>
</evidence>